<dbReference type="PATRIC" id="fig|1257043.3.peg.1983"/>
<dbReference type="InterPro" id="IPR045584">
    <property type="entry name" value="Pilin-like"/>
</dbReference>
<keyword evidence="9 11" id="KW-0472">Membrane</keyword>
<evidence type="ECO:0000256" key="4">
    <source>
        <dbReference type="ARBA" id="ARBA00022475"/>
    </source>
</evidence>
<sequence>MKNKKDNQACNEPLFSRRKIITQFQPCQFTYDFVFCAHHRTQSTASQSSCEALLLRSSVARFKLRHSKHSFSPCAHLRTKSIAFRLAAGSSVARLKPASGFTLVELLVAIAIFAVLSALGWKVFDYLIKTKDRNAQHEEQLFILQDAYQQILRDTLQIIPLTANMNGQIRPALSLNNNVLQFSKAGVTDPLGQGVSPYERIEYRYDASQKVVYRLKYSDLNLPNSVQPQSSILLKNVEQFQINVLNPQALNQWPDVSLDFTQTQNLKLLPAGLKINITIAGTEYEWIYSLLDTKPIVLKQQQNDAPSNNNNSTNNTNHNSTNQTGQN</sequence>
<gene>
    <name evidence="12" type="ORF">F942_02036</name>
</gene>
<evidence type="ECO:0000256" key="5">
    <source>
        <dbReference type="ARBA" id="ARBA00022481"/>
    </source>
</evidence>
<evidence type="ECO:0000313" key="13">
    <source>
        <dbReference type="Proteomes" id="UP000013276"/>
    </source>
</evidence>
<dbReference type="InterPro" id="IPR010055">
    <property type="entry name" value="T2SS_protein-GspJ"/>
</dbReference>
<evidence type="ECO:0000256" key="9">
    <source>
        <dbReference type="ARBA" id="ARBA00023136"/>
    </source>
</evidence>
<comment type="caution">
    <text evidence="12">The sequence shown here is derived from an EMBL/GenBank/DDBJ whole genome shotgun (WGS) entry which is preliminary data.</text>
</comment>
<evidence type="ECO:0000256" key="11">
    <source>
        <dbReference type="SAM" id="Phobius"/>
    </source>
</evidence>
<dbReference type="Pfam" id="PF07963">
    <property type="entry name" value="N_methyl"/>
    <property type="match status" value="1"/>
</dbReference>
<proteinExistence type="inferred from homology"/>
<dbReference type="EMBL" id="APQC01000015">
    <property type="protein sequence ID" value="ENV79254.1"/>
    <property type="molecule type" value="Genomic_DNA"/>
</dbReference>
<evidence type="ECO:0000256" key="7">
    <source>
        <dbReference type="ARBA" id="ARBA00022692"/>
    </source>
</evidence>
<dbReference type="AlphaFoldDB" id="N9D9C0"/>
<dbReference type="NCBIfam" id="TIGR02532">
    <property type="entry name" value="IV_pilin_GFxxxE"/>
    <property type="match status" value="1"/>
</dbReference>
<dbReference type="Proteomes" id="UP000013276">
    <property type="component" value="Unassembled WGS sequence"/>
</dbReference>
<evidence type="ECO:0000313" key="12">
    <source>
        <dbReference type="EMBL" id="ENV79254.1"/>
    </source>
</evidence>
<evidence type="ECO:0000256" key="10">
    <source>
        <dbReference type="SAM" id="MobiDB-lite"/>
    </source>
</evidence>
<dbReference type="Gene3D" id="3.10.610.10">
    <property type="entry name" value="GSPII I/J protein-like"/>
    <property type="match status" value="1"/>
</dbReference>
<accession>N9D9C0</accession>
<protein>
    <recommendedName>
        <fullName evidence="3">Type II secretion system protein J</fullName>
    </recommendedName>
</protein>
<feature type="transmembrane region" description="Helical" evidence="11">
    <location>
        <begin position="103"/>
        <end position="124"/>
    </location>
</feature>
<comment type="subcellular location">
    <subcellularLocation>
        <location evidence="1">Cell inner membrane</location>
        <topology evidence="1">Single-pass membrane protein</topology>
    </subcellularLocation>
</comment>
<keyword evidence="8 11" id="KW-1133">Transmembrane helix</keyword>
<organism evidence="12 13">
    <name type="scientific">Acinetobacter ursingii ANC 3649</name>
    <dbReference type="NCBI Taxonomy" id="1257043"/>
    <lineage>
        <taxon>Bacteria</taxon>
        <taxon>Pseudomonadati</taxon>
        <taxon>Pseudomonadota</taxon>
        <taxon>Gammaproteobacteria</taxon>
        <taxon>Moraxellales</taxon>
        <taxon>Moraxellaceae</taxon>
        <taxon>Acinetobacter</taxon>
    </lineage>
</organism>
<evidence type="ECO:0000256" key="3">
    <source>
        <dbReference type="ARBA" id="ARBA00021539"/>
    </source>
</evidence>
<dbReference type="InterPro" id="IPR051621">
    <property type="entry name" value="T2SS_protein_J"/>
</dbReference>
<dbReference type="SUPFAM" id="SSF54523">
    <property type="entry name" value="Pili subunits"/>
    <property type="match status" value="1"/>
</dbReference>
<keyword evidence="4" id="KW-1003">Cell membrane</keyword>
<evidence type="ECO:0000256" key="1">
    <source>
        <dbReference type="ARBA" id="ARBA00004377"/>
    </source>
</evidence>
<evidence type="ECO:0000256" key="6">
    <source>
        <dbReference type="ARBA" id="ARBA00022519"/>
    </source>
</evidence>
<evidence type="ECO:0000256" key="8">
    <source>
        <dbReference type="ARBA" id="ARBA00022989"/>
    </source>
</evidence>
<dbReference type="GO" id="GO:0005886">
    <property type="term" value="C:plasma membrane"/>
    <property type="evidence" value="ECO:0007669"/>
    <property type="project" value="UniProtKB-SubCell"/>
</dbReference>
<feature type="region of interest" description="Disordered" evidence="10">
    <location>
        <begin position="302"/>
        <end position="327"/>
    </location>
</feature>
<dbReference type="Pfam" id="PF11612">
    <property type="entry name" value="T2SSJ"/>
    <property type="match status" value="1"/>
</dbReference>
<dbReference type="HOGENOM" id="CLU_899024_0_0_6"/>
<comment type="similarity">
    <text evidence="2">Belongs to the GSP J family.</text>
</comment>
<dbReference type="InterPro" id="IPR012902">
    <property type="entry name" value="N_methyl_site"/>
</dbReference>
<keyword evidence="7 11" id="KW-0812">Transmembrane</keyword>
<keyword evidence="13" id="KW-1185">Reference proteome</keyword>
<dbReference type="PANTHER" id="PTHR39583:SF2">
    <property type="entry name" value="TYPE II SECRETION SYSTEM PROTEIN J"/>
    <property type="match status" value="1"/>
</dbReference>
<keyword evidence="6" id="KW-0997">Cell inner membrane</keyword>
<name>N9D9C0_9GAMM</name>
<reference evidence="12 13" key="1">
    <citation type="submission" date="2013-02" db="EMBL/GenBank/DDBJ databases">
        <title>The Genome Sequence of Acinetobacter ursingii NIPH ANC_3649.</title>
        <authorList>
            <consortium name="The Broad Institute Genome Sequencing Platform"/>
            <consortium name="The Broad Institute Genome Sequencing Center for Infectious Disease"/>
            <person name="Cerqueira G."/>
            <person name="Feldgarden M."/>
            <person name="Courvalin P."/>
            <person name="Perichon B."/>
            <person name="Grillot-Courvalin C."/>
            <person name="Clermont D."/>
            <person name="Rocha E."/>
            <person name="Yoon E.-J."/>
            <person name="Nemec A."/>
            <person name="Walker B."/>
            <person name="Young S.K."/>
            <person name="Zeng Q."/>
            <person name="Gargeya S."/>
            <person name="Fitzgerald M."/>
            <person name="Haas B."/>
            <person name="Abouelleil A."/>
            <person name="Alvarado L."/>
            <person name="Arachchi H.M."/>
            <person name="Berlin A.M."/>
            <person name="Chapman S.B."/>
            <person name="Dewar J."/>
            <person name="Goldberg J."/>
            <person name="Griggs A."/>
            <person name="Gujja S."/>
            <person name="Hansen M."/>
            <person name="Howarth C."/>
            <person name="Imamovic A."/>
            <person name="Larimer J."/>
            <person name="McCowan C."/>
            <person name="Murphy C."/>
            <person name="Neiman D."/>
            <person name="Pearson M."/>
            <person name="Priest M."/>
            <person name="Roberts A."/>
            <person name="Saif S."/>
            <person name="Shea T."/>
            <person name="Sisk P."/>
            <person name="Sykes S."/>
            <person name="Wortman J."/>
            <person name="Nusbaum C."/>
            <person name="Birren B."/>
        </authorList>
    </citation>
    <scope>NUCLEOTIDE SEQUENCE [LARGE SCALE GENOMIC DNA]</scope>
    <source>
        <strain evidence="12 13">ANC 3649</strain>
    </source>
</reference>
<dbReference type="PANTHER" id="PTHR39583">
    <property type="entry name" value="TYPE II SECRETION SYSTEM PROTEIN J-RELATED"/>
    <property type="match status" value="1"/>
</dbReference>
<dbReference type="GO" id="GO:0015627">
    <property type="term" value="C:type II protein secretion system complex"/>
    <property type="evidence" value="ECO:0007669"/>
    <property type="project" value="InterPro"/>
</dbReference>
<evidence type="ECO:0000256" key="2">
    <source>
        <dbReference type="ARBA" id="ARBA00011084"/>
    </source>
</evidence>
<keyword evidence="5" id="KW-0488">Methylation</keyword>
<dbReference type="GO" id="GO:0015628">
    <property type="term" value="P:protein secretion by the type II secretion system"/>
    <property type="evidence" value="ECO:0007669"/>
    <property type="project" value="InterPro"/>
</dbReference>